<dbReference type="SUPFAM" id="SSF52540">
    <property type="entry name" value="P-loop containing nucleoside triphosphate hydrolases"/>
    <property type="match status" value="1"/>
</dbReference>
<sequence length="273" mass="32688">MYGLSEGSSFCFFETFCQKLFRSFKGLGEVITISNLLKAIDLTKRIESKKEYKKQLKKAQNELLHLQQNIFEKNIPCLFVFEGWDAAGKGGAIKRITQKIDPRGFQVHPISAPTPTELHYHYLHRFWSRLPAHGQIALFDRSWYGRVLVERVEGFASKEECLRAYDEINRFEQMLHDDGHIIYKLWFHISKEEQYKRFTERQKHYLKRWKLTEEDWRNRDKWDEYEMAVEDMLQKTTTPYAPWTIIEGNDKWHARIKTLHVVIDAMKSHLQKE</sequence>
<organism evidence="5 6">
    <name type="scientific">Salipaludibacillus keqinensis</name>
    <dbReference type="NCBI Taxonomy" id="2045207"/>
    <lineage>
        <taxon>Bacteria</taxon>
        <taxon>Bacillati</taxon>
        <taxon>Bacillota</taxon>
        <taxon>Bacilli</taxon>
        <taxon>Bacillales</taxon>
        <taxon>Bacillaceae</taxon>
    </lineage>
</organism>
<dbReference type="OrthoDB" id="9775224at2"/>
<protein>
    <submittedName>
        <fullName evidence="5">UDP-galactose-lipid carrier transferase</fullName>
    </submittedName>
</protein>
<keyword evidence="3" id="KW-0175">Coiled coil</keyword>
<evidence type="ECO:0000259" key="4">
    <source>
        <dbReference type="Pfam" id="PF03976"/>
    </source>
</evidence>
<keyword evidence="1 5" id="KW-0808">Transferase</keyword>
<feature type="coiled-coil region" evidence="3">
    <location>
        <begin position="42"/>
        <end position="69"/>
    </location>
</feature>
<evidence type="ECO:0000313" key="6">
    <source>
        <dbReference type="Proteomes" id="UP000248214"/>
    </source>
</evidence>
<keyword evidence="6" id="KW-1185">Reference proteome</keyword>
<gene>
    <name evidence="5" type="ORF">CR194_19150</name>
</gene>
<dbReference type="PANTHER" id="PTHR34383:SF3">
    <property type="entry name" value="POLYPHOSPHATE:AMP PHOSPHOTRANSFERASE"/>
    <property type="match status" value="1"/>
</dbReference>
<dbReference type="PIRSF" id="PIRSF028756">
    <property type="entry name" value="PPK2_prd"/>
    <property type="match status" value="1"/>
</dbReference>
<name>A0A323T954_9BACI</name>
<dbReference type="InterPro" id="IPR022488">
    <property type="entry name" value="PPK2-related"/>
</dbReference>
<reference evidence="5 6" key="1">
    <citation type="submission" date="2017-10" db="EMBL/GenBank/DDBJ databases">
        <title>Bacillus sp. nov., a halophilic bacterium isolated from a Keqin Lake.</title>
        <authorList>
            <person name="Wang H."/>
        </authorList>
    </citation>
    <scope>NUCLEOTIDE SEQUENCE [LARGE SCALE GENOMIC DNA]</scope>
    <source>
        <strain evidence="5 6">KQ-12</strain>
    </source>
</reference>
<dbReference type="GO" id="GO:0008976">
    <property type="term" value="F:polyphosphate kinase activity"/>
    <property type="evidence" value="ECO:0007669"/>
    <property type="project" value="InterPro"/>
</dbReference>
<evidence type="ECO:0000256" key="2">
    <source>
        <dbReference type="ARBA" id="ARBA00022777"/>
    </source>
</evidence>
<dbReference type="InterPro" id="IPR016898">
    <property type="entry name" value="Polyphosphate_phosphotransfera"/>
</dbReference>
<evidence type="ECO:0000256" key="3">
    <source>
        <dbReference type="SAM" id="Coils"/>
    </source>
</evidence>
<feature type="domain" description="Polyphosphate kinase-2-related" evidence="4">
    <location>
        <begin position="48"/>
        <end position="270"/>
    </location>
</feature>
<dbReference type="Proteomes" id="UP000248214">
    <property type="component" value="Unassembled WGS sequence"/>
</dbReference>
<dbReference type="PANTHER" id="PTHR34383">
    <property type="entry name" value="POLYPHOSPHATE:AMP PHOSPHOTRANSFERASE-RELATED"/>
    <property type="match status" value="1"/>
</dbReference>
<dbReference type="AlphaFoldDB" id="A0A323T954"/>
<dbReference type="EMBL" id="PDOD01000006">
    <property type="protein sequence ID" value="PYZ91740.1"/>
    <property type="molecule type" value="Genomic_DNA"/>
</dbReference>
<dbReference type="Pfam" id="PF03976">
    <property type="entry name" value="PPK2"/>
    <property type="match status" value="1"/>
</dbReference>
<dbReference type="Gene3D" id="3.40.50.300">
    <property type="entry name" value="P-loop containing nucleotide triphosphate hydrolases"/>
    <property type="match status" value="1"/>
</dbReference>
<evidence type="ECO:0000313" key="5">
    <source>
        <dbReference type="EMBL" id="PYZ91740.1"/>
    </source>
</evidence>
<keyword evidence="2" id="KW-0418">Kinase</keyword>
<dbReference type="InterPro" id="IPR027417">
    <property type="entry name" value="P-loop_NTPase"/>
</dbReference>
<comment type="caution">
    <text evidence="5">The sequence shown here is derived from an EMBL/GenBank/DDBJ whole genome shotgun (WGS) entry which is preliminary data.</text>
</comment>
<proteinExistence type="predicted"/>
<evidence type="ECO:0000256" key="1">
    <source>
        <dbReference type="ARBA" id="ARBA00022679"/>
    </source>
</evidence>
<accession>A0A323T954</accession>